<dbReference type="GO" id="GO:0016491">
    <property type="term" value="F:oxidoreductase activity"/>
    <property type="evidence" value="ECO:0007669"/>
    <property type="project" value="InterPro"/>
</dbReference>
<dbReference type="InterPro" id="IPR036280">
    <property type="entry name" value="Multihaem_cyt_sf"/>
</dbReference>
<feature type="transmembrane region" description="Helical" evidence="1">
    <location>
        <begin position="189"/>
        <end position="206"/>
    </location>
</feature>
<dbReference type="Gene3D" id="1.20.810.10">
    <property type="entry name" value="Cytochrome Bc1 Complex, Chain C"/>
    <property type="match status" value="1"/>
</dbReference>
<keyword evidence="1" id="KW-0812">Transmembrane</keyword>
<dbReference type="GO" id="GO:0016020">
    <property type="term" value="C:membrane"/>
    <property type="evidence" value="ECO:0007669"/>
    <property type="project" value="InterPro"/>
</dbReference>
<protein>
    <submittedName>
        <fullName evidence="3">Cytochrome c family protein</fullName>
    </submittedName>
</protein>
<feature type="transmembrane region" description="Helical" evidence="1">
    <location>
        <begin position="159"/>
        <end position="177"/>
    </location>
</feature>
<keyword evidence="1" id="KW-0472">Membrane</keyword>
<feature type="transmembrane region" description="Helical" evidence="1">
    <location>
        <begin position="80"/>
        <end position="99"/>
    </location>
</feature>
<feature type="non-terminal residue" evidence="3">
    <location>
        <position position="571"/>
    </location>
</feature>
<name>A0A3B0USU8_9ZZZZ</name>
<reference evidence="3" key="1">
    <citation type="submission" date="2018-06" db="EMBL/GenBank/DDBJ databases">
        <authorList>
            <person name="Zhirakovskaya E."/>
        </authorList>
    </citation>
    <scope>NUCLEOTIDE SEQUENCE</scope>
</reference>
<accession>A0A3B0USU8</accession>
<dbReference type="GO" id="GO:0009055">
    <property type="term" value="F:electron transfer activity"/>
    <property type="evidence" value="ECO:0007669"/>
    <property type="project" value="InterPro"/>
</dbReference>
<dbReference type="InterPro" id="IPR005797">
    <property type="entry name" value="Cyt_b/b6_N"/>
</dbReference>
<feature type="transmembrane region" description="Helical" evidence="1">
    <location>
        <begin position="20"/>
        <end position="41"/>
    </location>
</feature>
<dbReference type="InterPro" id="IPR027387">
    <property type="entry name" value="Cytb/b6-like_sf"/>
</dbReference>
<feature type="transmembrane region" description="Helical" evidence="1">
    <location>
        <begin position="111"/>
        <end position="130"/>
    </location>
</feature>
<dbReference type="AlphaFoldDB" id="A0A3B0USU8"/>
<sequence length="571" mass="64356">MLHIYDHYRKQRETGLKPGMGFRLSLGILIIFMAMLTGFLLKGDADSLQARQILGSLTVGIPFFGKFLSATLLGKEGSFQLIYVHHIATFTIFLAVIIVEHSRKFWPKAGDFVITFLLLVLVSWLFSAPLHDNLNPTVKGPWYFVGFQEMLHWLSHPEWILLWILLLLVLVYFANSGKKPLTFFSKRTLLIFTVLYLLLTVIGLFFRGEHWQWMVPWQKDYRYSVMHNFKTERVVFQPDFSSAQVVKAPLIQSKKESCVVCHSEVHGFTDAHNPGVIGCFSCHGGNPFATNKNQAHKDMMLIPGNLSNAAQSCGTTGCHPNITRRINTSLMTTLSGMISVDRFVFDEQDNPNLLTDVHHLGHSAADEHLKNLCVRCHLGNPKTKPGPVTEESRGGGCLACHLNYSKSAAKAIATYHPGQNDTALLHFHPSISLHVSNNHCFGCHSRSGRISTNYEGWHETTLMANQMPKGVGFRLVENTRVFKKEPDDVHHALGLDCIDCHNSYELMGDGKRYQHEEDQEDVQCKDCHFTGKPLVTTGRELDAEPAIIAALRFGKITGHHYLTTHKRHHAL</sequence>
<evidence type="ECO:0000259" key="2">
    <source>
        <dbReference type="Pfam" id="PF13631"/>
    </source>
</evidence>
<gene>
    <name evidence="3" type="ORF">MNBD_BACTEROID07-1109</name>
</gene>
<dbReference type="Pfam" id="PF13631">
    <property type="entry name" value="Cytochrom_B_N_2"/>
    <property type="match status" value="1"/>
</dbReference>
<evidence type="ECO:0000313" key="3">
    <source>
        <dbReference type="EMBL" id="VAW29362.1"/>
    </source>
</evidence>
<organism evidence="3">
    <name type="scientific">hydrothermal vent metagenome</name>
    <dbReference type="NCBI Taxonomy" id="652676"/>
    <lineage>
        <taxon>unclassified sequences</taxon>
        <taxon>metagenomes</taxon>
        <taxon>ecological metagenomes</taxon>
    </lineage>
</organism>
<proteinExistence type="predicted"/>
<evidence type="ECO:0000256" key="1">
    <source>
        <dbReference type="SAM" id="Phobius"/>
    </source>
</evidence>
<keyword evidence="1" id="KW-1133">Transmembrane helix</keyword>
<dbReference type="SUPFAM" id="SSF48695">
    <property type="entry name" value="Multiheme cytochromes"/>
    <property type="match status" value="1"/>
</dbReference>
<feature type="domain" description="Cytochrome b/b6 N-terminal region profile" evidence="2">
    <location>
        <begin position="26"/>
        <end position="102"/>
    </location>
</feature>
<dbReference type="EMBL" id="UOET01000356">
    <property type="protein sequence ID" value="VAW29362.1"/>
    <property type="molecule type" value="Genomic_DNA"/>
</dbReference>